<proteinExistence type="predicted"/>
<keyword evidence="11" id="KW-0175">Coiled coil</keyword>
<evidence type="ECO:0000256" key="3">
    <source>
        <dbReference type="ARBA" id="ARBA00022490"/>
    </source>
</evidence>
<keyword evidence="4" id="KW-0723">Serine/threonine-protein kinase</keyword>
<feature type="domain" description="IKBKB scaffold dimerization" evidence="12">
    <location>
        <begin position="295"/>
        <end position="551"/>
    </location>
</feature>
<evidence type="ECO:0000313" key="14">
    <source>
        <dbReference type="Proteomes" id="UP001233172"/>
    </source>
</evidence>
<keyword evidence="7" id="KW-0547">Nucleotide-binding</keyword>
<reference evidence="13" key="1">
    <citation type="journal article" date="2023" name="PLoS Negl. Trop. Dis.">
        <title>A genome sequence for Biomphalaria pfeifferi, the major vector snail for the human-infecting parasite Schistosoma mansoni.</title>
        <authorList>
            <person name="Bu L."/>
            <person name="Lu L."/>
            <person name="Laidemitt M.R."/>
            <person name="Zhang S.M."/>
            <person name="Mutuku M."/>
            <person name="Mkoji G."/>
            <person name="Steinauer M."/>
            <person name="Loker E.S."/>
        </authorList>
    </citation>
    <scope>NUCLEOTIDE SEQUENCE</scope>
    <source>
        <strain evidence="13">KasaAsao</strain>
    </source>
</reference>
<dbReference type="PANTHER" id="PTHR22969">
    <property type="entry name" value="IKB KINASE"/>
    <property type="match status" value="1"/>
</dbReference>
<evidence type="ECO:0000256" key="1">
    <source>
        <dbReference type="ARBA" id="ARBA00004123"/>
    </source>
</evidence>
<dbReference type="EMBL" id="JASAOG010000137">
    <property type="protein sequence ID" value="KAK0048450.1"/>
    <property type="molecule type" value="Genomic_DNA"/>
</dbReference>
<evidence type="ECO:0000256" key="11">
    <source>
        <dbReference type="SAM" id="Coils"/>
    </source>
</evidence>
<dbReference type="InterPro" id="IPR029071">
    <property type="entry name" value="Ubiquitin-like_domsf"/>
</dbReference>
<dbReference type="AlphaFoldDB" id="A0AAD8B829"/>
<evidence type="ECO:0000256" key="8">
    <source>
        <dbReference type="ARBA" id="ARBA00022777"/>
    </source>
</evidence>
<keyword evidence="6" id="KW-0808">Transferase</keyword>
<evidence type="ECO:0000256" key="2">
    <source>
        <dbReference type="ARBA" id="ARBA00004496"/>
    </source>
</evidence>
<dbReference type="InterPro" id="IPR051180">
    <property type="entry name" value="IKK"/>
</dbReference>
<dbReference type="GO" id="GO:0008385">
    <property type="term" value="C:IkappaB kinase complex"/>
    <property type="evidence" value="ECO:0007669"/>
    <property type="project" value="TreeGrafter"/>
</dbReference>
<keyword evidence="14" id="KW-1185">Reference proteome</keyword>
<protein>
    <submittedName>
        <fullName evidence="13">Inhibitor of nuclear factor kappa-B kinase subunit alpha</fullName>
    </submittedName>
</protein>
<keyword evidence="8 13" id="KW-0418">Kinase</keyword>
<dbReference type="Proteomes" id="UP001233172">
    <property type="component" value="Unassembled WGS sequence"/>
</dbReference>
<feature type="coiled-coil region" evidence="11">
    <location>
        <begin position="410"/>
        <end position="444"/>
    </location>
</feature>
<dbReference type="GO" id="GO:0033209">
    <property type="term" value="P:tumor necrosis factor-mediated signaling pathway"/>
    <property type="evidence" value="ECO:0007669"/>
    <property type="project" value="TreeGrafter"/>
</dbReference>
<evidence type="ECO:0000259" key="12">
    <source>
        <dbReference type="Pfam" id="PF18397"/>
    </source>
</evidence>
<dbReference type="GO" id="GO:0005634">
    <property type="term" value="C:nucleus"/>
    <property type="evidence" value="ECO:0007669"/>
    <property type="project" value="UniProtKB-SubCell"/>
</dbReference>
<evidence type="ECO:0000256" key="9">
    <source>
        <dbReference type="ARBA" id="ARBA00022840"/>
    </source>
</evidence>
<keyword evidence="9" id="KW-0067">ATP-binding</keyword>
<dbReference type="GO" id="GO:0008384">
    <property type="term" value="F:IkappaB kinase activity"/>
    <property type="evidence" value="ECO:0007669"/>
    <property type="project" value="TreeGrafter"/>
</dbReference>
<keyword evidence="10" id="KW-0539">Nucleus</keyword>
<accession>A0AAD8B829</accession>
<dbReference type="InterPro" id="IPR041185">
    <property type="entry name" value="IKBKB_SDD"/>
</dbReference>
<dbReference type="PANTHER" id="PTHR22969:SF17">
    <property type="entry name" value="INHIBITOR OF NUCLEAR FACTOR KAPPA-B KINASE SUBUNIT BETA"/>
    <property type="match status" value="1"/>
</dbReference>
<comment type="caution">
    <text evidence="13">The sequence shown here is derived from an EMBL/GenBank/DDBJ whole genome shotgun (WGS) entry which is preliminary data.</text>
</comment>
<dbReference type="SUPFAM" id="SSF54236">
    <property type="entry name" value="Ubiquitin-like"/>
    <property type="match status" value="1"/>
</dbReference>
<dbReference type="InterPro" id="IPR046375">
    <property type="entry name" value="IKBKB_SDD_sf"/>
</dbReference>
<evidence type="ECO:0000256" key="6">
    <source>
        <dbReference type="ARBA" id="ARBA00022679"/>
    </source>
</evidence>
<name>A0AAD8B829_BIOPF</name>
<keyword evidence="3" id="KW-0963">Cytoplasm</keyword>
<evidence type="ECO:0000256" key="4">
    <source>
        <dbReference type="ARBA" id="ARBA00022527"/>
    </source>
</evidence>
<organism evidence="13 14">
    <name type="scientific">Biomphalaria pfeifferi</name>
    <name type="common">Bloodfluke planorb</name>
    <name type="synonym">Freshwater snail</name>
    <dbReference type="NCBI Taxonomy" id="112525"/>
    <lineage>
        <taxon>Eukaryota</taxon>
        <taxon>Metazoa</taxon>
        <taxon>Spiralia</taxon>
        <taxon>Lophotrochozoa</taxon>
        <taxon>Mollusca</taxon>
        <taxon>Gastropoda</taxon>
        <taxon>Heterobranchia</taxon>
        <taxon>Euthyneura</taxon>
        <taxon>Panpulmonata</taxon>
        <taxon>Hygrophila</taxon>
        <taxon>Lymnaeoidea</taxon>
        <taxon>Planorbidae</taxon>
        <taxon>Biomphalaria</taxon>
    </lineage>
</organism>
<evidence type="ECO:0000256" key="7">
    <source>
        <dbReference type="ARBA" id="ARBA00022741"/>
    </source>
</evidence>
<dbReference type="Pfam" id="PF18397">
    <property type="entry name" value="IKBKB_SDD"/>
    <property type="match status" value="1"/>
</dbReference>
<dbReference type="Gene3D" id="3.10.20.90">
    <property type="entry name" value="Phosphatidylinositol 3-kinase Catalytic Subunit, Chain A, domain 1"/>
    <property type="match status" value="1"/>
</dbReference>
<dbReference type="GO" id="GO:0005524">
    <property type="term" value="F:ATP binding"/>
    <property type="evidence" value="ECO:0007669"/>
    <property type="project" value="UniProtKB-KW"/>
</dbReference>
<evidence type="ECO:0000313" key="13">
    <source>
        <dbReference type="EMBL" id="KAK0048450.1"/>
    </source>
</evidence>
<dbReference type="Gene3D" id="1.20.1270.250">
    <property type="match status" value="1"/>
</dbReference>
<dbReference type="GO" id="GO:0045944">
    <property type="term" value="P:positive regulation of transcription by RNA polymerase II"/>
    <property type="evidence" value="ECO:0007669"/>
    <property type="project" value="TreeGrafter"/>
</dbReference>
<reference evidence="13" key="2">
    <citation type="submission" date="2023-04" db="EMBL/GenBank/DDBJ databases">
        <authorList>
            <person name="Bu L."/>
            <person name="Lu L."/>
            <person name="Laidemitt M.R."/>
            <person name="Zhang S.M."/>
            <person name="Mutuku M."/>
            <person name="Mkoji G."/>
            <person name="Steinauer M."/>
            <person name="Loker E.S."/>
        </authorList>
    </citation>
    <scope>NUCLEOTIDE SEQUENCE</scope>
    <source>
        <strain evidence="13">KasaAsao</strain>
        <tissue evidence="13">Whole Snail</tissue>
    </source>
</reference>
<comment type="subcellular location">
    <subcellularLocation>
        <location evidence="2">Cytoplasm</location>
    </subcellularLocation>
    <subcellularLocation>
        <location evidence="1">Nucleus</location>
    </subcellularLocation>
</comment>
<gene>
    <name evidence="13" type="ORF">Bpfe_022065</name>
</gene>
<evidence type="ECO:0000256" key="5">
    <source>
        <dbReference type="ARBA" id="ARBA00022553"/>
    </source>
</evidence>
<evidence type="ECO:0000256" key="10">
    <source>
        <dbReference type="ARBA" id="ARBA00023242"/>
    </source>
</evidence>
<keyword evidence="5" id="KW-0597">Phosphoprotein</keyword>
<sequence>MISMYSISPPGTMLYAKSLLMILMYSISPLGTMLSAQFVCKKSPDDINVFYLSSRHNVVCKKSPDDINVFYLSFRHNVVCKKSPDDIIVFYLSSRHNVVCKKSPDDINAQFVCKKSPDDINVFYLSSRHNVVCKKSPDDINATYDENKEIKFSKKLPNNRLCKVLQDYFEQWLRLMLRWDPKARGGGIINIKGIERPKCFCLLEIFTELKLIRILYVEMNTVLSFPINETHTIQEVQKAISVELNIPPEQQLILLANGTKLEPNNFALDGWNDHASEDIIVFLFRLAPLQLPPKHGKKLPPQVQAIAKEPMTLLPTKDHRKAWAQAVYWCTDVNQDYKRLVVGHRAALLNLMKNMSSLNKLKFQLSSEIGKLMSCTDLFKASLEFDLLKYQETFKGKPFTQDIYHNWSIMADTINNYIHLRKRVEDLEENVQRFVSEFNEIQKKPTTGTELEEYEMKSKGLYGKLLQITPGNGSYEMMSHQSMVDLVGRCFMKRDELTKVLYKHLSTILELLERLEPLYPEMETASKEIQAASEQLKSMQCRRQGDLWTLLACQSYPTNGESTLVPSGMTHTNTSMHICQSFESLQLMDDSKNYTQRLQELLETVVKEQDESLKYLSSLNSNS</sequence>